<dbReference type="InterPro" id="IPR021268">
    <property type="entry name" value="DUF2845"/>
</dbReference>
<keyword evidence="3" id="KW-1185">Reference proteome</keyword>
<comment type="caution">
    <text evidence="2">The sequence shown here is derived from an EMBL/GenBank/DDBJ whole genome shotgun (WGS) entry which is preliminary data.</text>
</comment>
<sequence>MAFGKFALLSIILFAALQTQAKTIRAHGCGQDFVRIGDSKWDVIAKCGEPLHTEVVSGNNQKKKELLVYNAKRYPAHAKLIFSFKAGQLEEIKLTN</sequence>
<organism evidence="2 3">
    <name type="scientific">Catenovulum agarivorans DS-2</name>
    <dbReference type="NCBI Taxonomy" id="1328313"/>
    <lineage>
        <taxon>Bacteria</taxon>
        <taxon>Pseudomonadati</taxon>
        <taxon>Pseudomonadota</taxon>
        <taxon>Gammaproteobacteria</taxon>
        <taxon>Alteromonadales</taxon>
        <taxon>Alteromonadaceae</taxon>
        <taxon>Catenovulum</taxon>
    </lineage>
</organism>
<dbReference type="EMBL" id="ARZY01000002">
    <property type="protein sequence ID" value="EWH11944.1"/>
    <property type="molecule type" value="Genomic_DNA"/>
</dbReference>
<evidence type="ECO:0000256" key="1">
    <source>
        <dbReference type="SAM" id="SignalP"/>
    </source>
</evidence>
<keyword evidence="1" id="KW-0732">Signal</keyword>
<dbReference type="Proteomes" id="UP000019276">
    <property type="component" value="Unassembled WGS sequence"/>
</dbReference>
<dbReference type="AlphaFoldDB" id="W7QG84"/>
<feature type="chain" id="PRO_5004897977" description="DUF2845 domain-containing protein" evidence="1">
    <location>
        <begin position="22"/>
        <end position="96"/>
    </location>
</feature>
<proteinExistence type="predicted"/>
<dbReference type="OrthoDB" id="6401417at2"/>
<reference evidence="2 3" key="1">
    <citation type="journal article" date="2014" name="Genome Announc.">
        <title>Draft Genome Sequence of the Agar-Degrading Bacterium Catenovulum sp. Strain DS-2, Isolated from Intestines of Haliotis diversicolor.</title>
        <authorList>
            <person name="Shan D."/>
            <person name="Li X."/>
            <person name="Gu Z."/>
            <person name="Wei G."/>
            <person name="Gao Z."/>
            <person name="Shao Z."/>
        </authorList>
    </citation>
    <scope>NUCLEOTIDE SEQUENCE [LARGE SCALE GENOMIC DNA]</scope>
    <source>
        <strain evidence="2 3">DS-2</strain>
    </source>
</reference>
<evidence type="ECO:0000313" key="3">
    <source>
        <dbReference type="Proteomes" id="UP000019276"/>
    </source>
</evidence>
<evidence type="ECO:0000313" key="2">
    <source>
        <dbReference type="EMBL" id="EWH11944.1"/>
    </source>
</evidence>
<dbReference type="Pfam" id="PF11006">
    <property type="entry name" value="DUF2845"/>
    <property type="match status" value="1"/>
</dbReference>
<dbReference type="RefSeq" id="WP_035012967.1">
    <property type="nucleotide sequence ID" value="NZ_ARZY01000002.1"/>
</dbReference>
<evidence type="ECO:0008006" key="4">
    <source>
        <dbReference type="Google" id="ProtNLM"/>
    </source>
</evidence>
<feature type="signal peptide" evidence="1">
    <location>
        <begin position="1"/>
        <end position="21"/>
    </location>
</feature>
<gene>
    <name evidence="2" type="ORF">DS2_02133</name>
</gene>
<protein>
    <recommendedName>
        <fullName evidence="4">DUF2845 domain-containing protein</fullName>
    </recommendedName>
</protein>
<accession>W7QG84</accession>
<name>W7QG84_9ALTE</name>